<dbReference type="InterPro" id="IPR011697">
    <property type="entry name" value="Peptidase_C26"/>
</dbReference>
<dbReference type="InterPro" id="IPR044668">
    <property type="entry name" value="PuuD-like"/>
</dbReference>
<gene>
    <name evidence="1" type="ORF">BDD14_3240</name>
</gene>
<dbReference type="GO" id="GO:0033969">
    <property type="term" value="F:gamma-glutamyl-gamma-aminobutyrate hydrolase activity"/>
    <property type="evidence" value="ECO:0007669"/>
    <property type="project" value="TreeGrafter"/>
</dbReference>
<dbReference type="Pfam" id="PF07722">
    <property type="entry name" value="Peptidase_C26"/>
    <property type="match status" value="1"/>
</dbReference>
<dbReference type="GO" id="GO:0005829">
    <property type="term" value="C:cytosol"/>
    <property type="evidence" value="ECO:0007669"/>
    <property type="project" value="TreeGrafter"/>
</dbReference>
<reference evidence="1 2" key="1">
    <citation type="submission" date="2019-02" db="EMBL/GenBank/DDBJ databases">
        <title>Genomic Encyclopedia of Archaeal and Bacterial Type Strains, Phase II (KMG-II): from individual species to whole genera.</title>
        <authorList>
            <person name="Goeker M."/>
        </authorList>
    </citation>
    <scope>NUCLEOTIDE SEQUENCE [LARGE SCALE GENOMIC DNA]</scope>
    <source>
        <strain evidence="1 2">DSM 18101</strain>
    </source>
</reference>
<dbReference type="SUPFAM" id="SSF52317">
    <property type="entry name" value="Class I glutamine amidotransferase-like"/>
    <property type="match status" value="1"/>
</dbReference>
<evidence type="ECO:0000313" key="2">
    <source>
        <dbReference type="Proteomes" id="UP000292958"/>
    </source>
</evidence>
<dbReference type="PROSITE" id="PS51273">
    <property type="entry name" value="GATASE_TYPE_1"/>
    <property type="match status" value="1"/>
</dbReference>
<dbReference type="Proteomes" id="UP000292958">
    <property type="component" value="Unassembled WGS sequence"/>
</dbReference>
<dbReference type="PANTHER" id="PTHR43235">
    <property type="entry name" value="GLUTAMINE AMIDOTRANSFERASE PB2B2.05-RELATED"/>
    <property type="match status" value="1"/>
</dbReference>
<keyword evidence="2" id="KW-1185">Reference proteome</keyword>
<organism evidence="1 2">
    <name type="scientific">Edaphobacter modestus</name>
    <dbReference type="NCBI Taxonomy" id="388466"/>
    <lineage>
        <taxon>Bacteria</taxon>
        <taxon>Pseudomonadati</taxon>
        <taxon>Acidobacteriota</taxon>
        <taxon>Terriglobia</taxon>
        <taxon>Terriglobales</taxon>
        <taxon>Acidobacteriaceae</taxon>
        <taxon>Edaphobacter</taxon>
    </lineage>
</organism>
<dbReference type="Gene3D" id="3.40.50.880">
    <property type="match status" value="1"/>
</dbReference>
<evidence type="ECO:0000313" key="1">
    <source>
        <dbReference type="EMBL" id="RZU41712.1"/>
    </source>
</evidence>
<keyword evidence="1" id="KW-0808">Transferase</keyword>
<proteinExistence type="predicted"/>
<accession>A0A4Q7YV04</accession>
<dbReference type="InterPro" id="IPR029062">
    <property type="entry name" value="Class_I_gatase-like"/>
</dbReference>
<dbReference type="GO" id="GO:0006598">
    <property type="term" value="P:polyamine catabolic process"/>
    <property type="evidence" value="ECO:0007669"/>
    <property type="project" value="TreeGrafter"/>
</dbReference>
<comment type="caution">
    <text evidence="1">The sequence shown here is derived from an EMBL/GenBank/DDBJ whole genome shotgun (WGS) entry which is preliminary data.</text>
</comment>
<keyword evidence="1" id="KW-0315">Glutamine amidotransferase</keyword>
<dbReference type="PANTHER" id="PTHR43235:SF1">
    <property type="entry name" value="GLUTAMINE AMIDOTRANSFERASE PB2B2.05-RELATED"/>
    <property type="match status" value="1"/>
</dbReference>
<name>A0A4Q7YV04_9BACT</name>
<dbReference type="AlphaFoldDB" id="A0A4Q7YV04"/>
<dbReference type="EMBL" id="SHKW01000001">
    <property type="protein sequence ID" value="RZU41712.1"/>
    <property type="molecule type" value="Genomic_DNA"/>
</dbReference>
<protein>
    <submittedName>
        <fullName evidence="1">Putative glutamine amidotransferase</fullName>
    </submittedName>
</protein>
<dbReference type="GO" id="GO:0016740">
    <property type="term" value="F:transferase activity"/>
    <property type="evidence" value="ECO:0007669"/>
    <property type="project" value="UniProtKB-KW"/>
</dbReference>
<sequence length="267" mass="28665">MVSIAMKPRIAIPVPTSNNPEYNTRSWAQYAEAVNRAGGDPVQIPLDSSPRATADLINTCQGVLLPGSPADVNPHKYGHEPIPECNPADPARENVDELLIQDAHNLYKPLLTICFGTQSLNVWRGGTLVQDLAPVPVNHSAGRTVAVAHSVAVPPESTLGGMLSREEAPDQRGFLRLPINSSHHQAIGIPGDGLRVVGRSTEDGVVEAVEGGQDQQNPGAHFVLGVQWHPERTYEISPASRAIFARLISEATSWAPRAIRTSVVQES</sequence>